<organism evidence="5 6">
    <name type="scientific">Heliorestis acidaminivorans</name>
    <dbReference type="NCBI Taxonomy" id="553427"/>
    <lineage>
        <taxon>Bacteria</taxon>
        <taxon>Bacillati</taxon>
        <taxon>Bacillota</taxon>
        <taxon>Clostridia</taxon>
        <taxon>Eubacteriales</taxon>
        <taxon>Heliobacteriaceae</taxon>
        <taxon>Heliorestis</taxon>
    </lineage>
</organism>
<evidence type="ECO:0000259" key="4">
    <source>
        <dbReference type="SMART" id="SM00967"/>
    </source>
</evidence>
<dbReference type="PANTHER" id="PTHR43191:SF2">
    <property type="entry name" value="RRNA METHYLTRANSFERASE 3, MITOCHONDRIAL"/>
    <property type="match status" value="1"/>
</dbReference>
<dbReference type="EMBL" id="WBXO01000011">
    <property type="protein sequence ID" value="KAB2951569.1"/>
    <property type="molecule type" value="Genomic_DNA"/>
</dbReference>
<dbReference type="InterPro" id="IPR001537">
    <property type="entry name" value="SpoU_MeTrfase"/>
</dbReference>
<evidence type="ECO:0000256" key="2">
    <source>
        <dbReference type="ARBA" id="ARBA00022603"/>
    </source>
</evidence>
<dbReference type="InterPro" id="IPR051259">
    <property type="entry name" value="rRNA_Methyltransferase"/>
</dbReference>
<dbReference type="AlphaFoldDB" id="A0A6I0EY84"/>
<dbReference type="GO" id="GO:0008173">
    <property type="term" value="F:RNA methyltransferase activity"/>
    <property type="evidence" value="ECO:0007669"/>
    <property type="project" value="InterPro"/>
</dbReference>
<dbReference type="RefSeq" id="WP_151621356.1">
    <property type="nucleotide sequence ID" value="NZ_WBXO01000011.1"/>
</dbReference>
<dbReference type="Proteomes" id="UP000468766">
    <property type="component" value="Unassembled WGS sequence"/>
</dbReference>
<dbReference type="GO" id="GO:0032259">
    <property type="term" value="P:methylation"/>
    <property type="evidence" value="ECO:0007669"/>
    <property type="project" value="UniProtKB-KW"/>
</dbReference>
<dbReference type="GO" id="GO:0003723">
    <property type="term" value="F:RNA binding"/>
    <property type="evidence" value="ECO:0007669"/>
    <property type="project" value="InterPro"/>
</dbReference>
<dbReference type="InterPro" id="IPR029028">
    <property type="entry name" value="Alpha/beta_knot_MTases"/>
</dbReference>
<keyword evidence="2 5" id="KW-0489">Methyltransferase</keyword>
<dbReference type="OrthoDB" id="9785673at2"/>
<evidence type="ECO:0000313" key="6">
    <source>
        <dbReference type="Proteomes" id="UP000468766"/>
    </source>
</evidence>
<dbReference type="InterPro" id="IPR053888">
    <property type="entry name" value="MRM3-like_sub_bind"/>
</dbReference>
<dbReference type="SUPFAM" id="SSF55315">
    <property type="entry name" value="L30e-like"/>
    <property type="match status" value="1"/>
</dbReference>
<dbReference type="GO" id="GO:0006396">
    <property type="term" value="P:RNA processing"/>
    <property type="evidence" value="ECO:0007669"/>
    <property type="project" value="InterPro"/>
</dbReference>
<comment type="similarity">
    <text evidence="1">Belongs to the class IV-like SAM-binding methyltransferase superfamily. RNA methyltransferase TrmH family.</text>
</comment>
<dbReference type="SUPFAM" id="SSF75217">
    <property type="entry name" value="alpha/beta knot"/>
    <property type="match status" value="1"/>
</dbReference>
<keyword evidence="3 5" id="KW-0808">Transferase</keyword>
<dbReference type="PANTHER" id="PTHR43191">
    <property type="entry name" value="RRNA METHYLTRANSFERASE 3"/>
    <property type="match status" value="1"/>
</dbReference>
<gene>
    <name evidence="5" type="ORF">F9B85_12265</name>
</gene>
<accession>A0A6I0EY84</accession>
<keyword evidence="6" id="KW-1185">Reference proteome</keyword>
<sequence>MPTITSDQNKRVKEARTLSRKKGRGIAGRYLIEGRRLVEEAVASKIKIDYFLFTDRMTQQAEGQKLISALQAQGSEGLLVQDKTLQSISETEHSQGIVAIAPLPEVLPLEKLSSIKELQKGDYPFFLILNGLQDPGNVGTILRSAEATAVDAVILTTGTADPFNPKVIRASMGSLFRMPLVQASDEEALWHKLKENNCTIIVADLGAEKAYYDLPWDKKQGLALVIGSEGQGPSPFFQEKADHIATIPLSAPVESLNASIAAAILLFEVVKGR</sequence>
<reference evidence="5 6" key="1">
    <citation type="submission" date="2019-10" db="EMBL/GenBank/DDBJ databases">
        <title>Whole-genome sequence of the extremophile Heliorestis acidaminivorans DSM 24790.</title>
        <authorList>
            <person name="Kyndt J.A."/>
            <person name="Meyer T.E."/>
        </authorList>
    </citation>
    <scope>NUCLEOTIDE SEQUENCE [LARGE SCALE GENOMIC DNA]</scope>
    <source>
        <strain evidence="5 6">DSM 24790</strain>
    </source>
</reference>
<dbReference type="SMART" id="SM00967">
    <property type="entry name" value="SpoU_sub_bind"/>
    <property type="match status" value="1"/>
</dbReference>
<evidence type="ECO:0000256" key="3">
    <source>
        <dbReference type="ARBA" id="ARBA00022679"/>
    </source>
</evidence>
<dbReference type="Pfam" id="PF00588">
    <property type="entry name" value="SpoU_methylase"/>
    <property type="match status" value="1"/>
</dbReference>
<dbReference type="InterPro" id="IPR029026">
    <property type="entry name" value="tRNA_m1G_MTases_N"/>
</dbReference>
<proteinExistence type="inferred from homology"/>
<comment type="caution">
    <text evidence="5">The sequence shown here is derived from an EMBL/GenBank/DDBJ whole genome shotgun (WGS) entry which is preliminary data.</text>
</comment>
<dbReference type="InterPro" id="IPR013123">
    <property type="entry name" value="SpoU_subst-bd"/>
</dbReference>
<feature type="domain" description="RNA 2-O ribose methyltransferase substrate binding" evidence="4">
    <location>
        <begin position="31"/>
        <end position="107"/>
    </location>
</feature>
<dbReference type="CDD" id="cd18095">
    <property type="entry name" value="SpoU-like_rRNA-MTase"/>
    <property type="match status" value="1"/>
</dbReference>
<dbReference type="Gene3D" id="3.40.1280.10">
    <property type="match status" value="1"/>
</dbReference>
<evidence type="ECO:0000256" key="1">
    <source>
        <dbReference type="ARBA" id="ARBA00007228"/>
    </source>
</evidence>
<dbReference type="Pfam" id="PF22435">
    <property type="entry name" value="MRM3-like_sub_bind"/>
    <property type="match status" value="1"/>
</dbReference>
<protein>
    <submittedName>
        <fullName evidence="5">RNA methyltransferase</fullName>
    </submittedName>
</protein>
<dbReference type="GO" id="GO:0005737">
    <property type="term" value="C:cytoplasm"/>
    <property type="evidence" value="ECO:0007669"/>
    <property type="project" value="UniProtKB-ARBA"/>
</dbReference>
<name>A0A6I0EY84_9FIRM</name>
<evidence type="ECO:0000313" key="5">
    <source>
        <dbReference type="EMBL" id="KAB2951569.1"/>
    </source>
</evidence>
<dbReference type="InterPro" id="IPR029064">
    <property type="entry name" value="Ribosomal_eL30-like_sf"/>
</dbReference>
<dbReference type="Gene3D" id="3.30.1330.30">
    <property type="match status" value="1"/>
</dbReference>